<comment type="caution">
    <text evidence="7">The sequence shown here is derived from an EMBL/GenBank/DDBJ whole genome shotgun (WGS) entry which is preliminary data.</text>
</comment>
<sequence length="170" mass="19537">MTNPAEELLDVVDAEDRVIGTTTRPVAYRDGLTHRCVFILVRDPRGRIFTHRRSAEKLFAPGAYDCFVGGVVASGETYPQAAVREAEEELGVSGIEPRPLFKFLYSDGDRMSWFCDVYEALWDGPVSPQVEEVDWHDWLTEDELDRRIAEWEFVPDGLEAYRRYREFPAS</sequence>
<name>A0ABP9DHS4_9ACTN</name>
<dbReference type="PROSITE" id="PS00893">
    <property type="entry name" value="NUDIX_BOX"/>
    <property type="match status" value="1"/>
</dbReference>
<evidence type="ECO:0000256" key="4">
    <source>
        <dbReference type="ARBA" id="ARBA00022801"/>
    </source>
</evidence>
<dbReference type="InterPro" id="IPR020084">
    <property type="entry name" value="NUDIX_hydrolase_CS"/>
</dbReference>
<evidence type="ECO:0000256" key="3">
    <source>
        <dbReference type="ARBA" id="ARBA00022723"/>
    </source>
</evidence>
<evidence type="ECO:0000256" key="2">
    <source>
        <dbReference type="ARBA" id="ARBA00005582"/>
    </source>
</evidence>
<dbReference type="Gene3D" id="3.90.79.10">
    <property type="entry name" value="Nucleoside Triphosphate Pyrophosphohydrolase"/>
    <property type="match status" value="1"/>
</dbReference>
<keyword evidence="8" id="KW-1185">Reference proteome</keyword>
<dbReference type="PIRSF" id="PIRSF017340">
    <property type="entry name" value="Nudix_hydro"/>
    <property type="match status" value="1"/>
</dbReference>
<evidence type="ECO:0000313" key="7">
    <source>
        <dbReference type="EMBL" id="GAA4842359.1"/>
    </source>
</evidence>
<reference evidence="8" key="1">
    <citation type="journal article" date="2019" name="Int. J. Syst. Evol. Microbiol.">
        <title>The Global Catalogue of Microorganisms (GCM) 10K type strain sequencing project: providing services to taxonomists for standard genome sequencing and annotation.</title>
        <authorList>
            <consortium name="The Broad Institute Genomics Platform"/>
            <consortium name="The Broad Institute Genome Sequencing Center for Infectious Disease"/>
            <person name="Wu L."/>
            <person name="Ma J."/>
        </authorList>
    </citation>
    <scope>NUCLEOTIDE SEQUENCE [LARGE SCALE GENOMIC DNA]</scope>
    <source>
        <strain evidence="8">JCM 13006</strain>
    </source>
</reference>
<organism evidence="7 8">
    <name type="scientific">Kitasatospora terrestris</name>
    <dbReference type="NCBI Taxonomy" id="258051"/>
    <lineage>
        <taxon>Bacteria</taxon>
        <taxon>Bacillati</taxon>
        <taxon>Actinomycetota</taxon>
        <taxon>Actinomycetes</taxon>
        <taxon>Kitasatosporales</taxon>
        <taxon>Streptomycetaceae</taxon>
        <taxon>Kitasatospora</taxon>
    </lineage>
</organism>
<gene>
    <name evidence="7" type="ORF">GCM10023235_17860</name>
</gene>
<dbReference type="PROSITE" id="PS51462">
    <property type="entry name" value="NUDIX"/>
    <property type="match status" value="1"/>
</dbReference>
<dbReference type="InterPro" id="IPR000086">
    <property type="entry name" value="NUDIX_hydrolase_dom"/>
</dbReference>
<dbReference type="Proteomes" id="UP001501752">
    <property type="component" value="Unassembled WGS sequence"/>
</dbReference>
<comment type="similarity">
    <text evidence="2">Belongs to the Nudix hydrolase family.</text>
</comment>
<protein>
    <submittedName>
        <fullName evidence="7">NUDIX domain-containing protein</fullName>
    </submittedName>
</protein>
<dbReference type="PANTHER" id="PTHR10885">
    <property type="entry name" value="ISOPENTENYL-DIPHOSPHATE DELTA-ISOMERASE"/>
    <property type="match status" value="1"/>
</dbReference>
<dbReference type="RefSeq" id="WP_345696230.1">
    <property type="nucleotide sequence ID" value="NZ_BAABIS010000001.1"/>
</dbReference>
<feature type="domain" description="Nudix hydrolase" evidence="6">
    <location>
        <begin position="32"/>
        <end position="161"/>
    </location>
</feature>
<dbReference type="InterPro" id="IPR024195">
    <property type="entry name" value="NUDIX_hydrolase_YfcD_pred"/>
</dbReference>
<keyword evidence="4" id="KW-0378">Hydrolase</keyword>
<evidence type="ECO:0000256" key="5">
    <source>
        <dbReference type="ARBA" id="ARBA00022842"/>
    </source>
</evidence>
<dbReference type="PANTHER" id="PTHR10885:SF0">
    <property type="entry name" value="ISOPENTENYL-DIPHOSPHATE DELTA-ISOMERASE"/>
    <property type="match status" value="1"/>
</dbReference>
<comment type="cofactor">
    <cofactor evidence="1">
        <name>Mg(2+)</name>
        <dbReference type="ChEBI" id="CHEBI:18420"/>
    </cofactor>
</comment>
<evidence type="ECO:0000259" key="6">
    <source>
        <dbReference type="PROSITE" id="PS51462"/>
    </source>
</evidence>
<accession>A0ABP9DHS4</accession>
<keyword evidence="3" id="KW-0479">Metal-binding</keyword>
<evidence type="ECO:0000256" key="1">
    <source>
        <dbReference type="ARBA" id="ARBA00001946"/>
    </source>
</evidence>
<proteinExistence type="inferred from homology"/>
<dbReference type="CDD" id="cd04697">
    <property type="entry name" value="NUDIX_Hydrolase"/>
    <property type="match status" value="1"/>
</dbReference>
<dbReference type="EMBL" id="BAABIS010000001">
    <property type="protein sequence ID" value="GAA4842359.1"/>
    <property type="molecule type" value="Genomic_DNA"/>
</dbReference>
<dbReference type="InterPro" id="IPR015797">
    <property type="entry name" value="NUDIX_hydrolase-like_dom_sf"/>
</dbReference>
<dbReference type="Pfam" id="PF00293">
    <property type="entry name" value="NUDIX"/>
    <property type="match status" value="1"/>
</dbReference>
<evidence type="ECO:0000313" key="8">
    <source>
        <dbReference type="Proteomes" id="UP001501752"/>
    </source>
</evidence>
<keyword evidence="5" id="KW-0460">Magnesium</keyword>
<dbReference type="SUPFAM" id="SSF55811">
    <property type="entry name" value="Nudix"/>
    <property type="match status" value="1"/>
</dbReference>